<organism evidence="2 3">
    <name type="scientific">Armillaria solidipes</name>
    <dbReference type="NCBI Taxonomy" id="1076256"/>
    <lineage>
        <taxon>Eukaryota</taxon>
        <taxon>Fungi</taxon>
        <taxon>Dikarya</taxon>
        <taxon>Basidiomycota</taxon>
        <taxon>Agaricomycotina</taxon>
        <taxon>Agaricomycetes</taxon>
        <taxon>Agaricomycetidae</taxon>
        <taxon>Agaricales</taxon>
        <taxon>Marasmiineae</taxon>
        <taxon>Physalacriaceae</taxon>
        <taxon>Armillaria</taxon>
    </lineage>
</organism>
<gene>
    <name evidence="2" type="ORF">ARMSODRAFT_840924</name>
</gene>
<feature type="non-terminal residue" evidence="2">
    <location>
        <position position="1"/>
    </location>
</feature>
<dbReference type="Pfam" id="PF06985">
    <property type="entry name" value="HET"/>
    <property type="match status" value="1"/>
</dbReference>
<sequence length="281" mass="33238">ANKKIIDGDAPPRRVWDLYANRVVPFWVVRKYPWAISHAWVNDKELKRVRTPINQNEWPVPIPQDTNLDLIRIEMLNLGAEYVWLDVLCMRQKLREKGDEGLPEILRKEEWKVDVPTIGWVYRKADQVVCYFGGFGQPLAKVDLESDQCWFNRAWMLQEMNIDPIIAGRSQDGDIMEEGLPLPAKFHEQLASLRQMRRDDFVFDILSKMQTRKSTKPVDRIAALVYLFHSEYIPIYVEDQFEEDAWTALLNVTQDWFQADLFFFYPKPGKGKKFWRPSWSQ</sequence>
<evidence type="ECO:0000313" key="2">
    <source>
        <dbReference type="EMBL" id="PBK63533.1"/>
    </source>
</evidence>
<feature type="domain" description="Heterokaryon incompatibility" evidence="1">
    <location>
        <begin position="35"/>
        <end position="133"/>
    </location>
</feature>
<dbReference type="EMBL" id="KZ293458">
    <property type="protein sequence ID" value="PBK63533.1"/>
    <property type="molecule type" value="Genomic_DNA"/>
</dbReference>
<dbReference type="AlphaFoldDB" id="A0A2H3BI50"/>
<accession>A0A2H3BI50</accession>
<evidence type="ECO:0000259" key="1">
    <source>
        <dbReference type="Pfam" id="PF06985"/>
    </source>
</evidence>
<protein>
    <recommendedName>
        <fullName evidence="1">Heterokaryon incompatibility domain-containing protein</fullName>
    </recommendedName>
</protein>
<proteinExistence type="predicted"/>
<name>A0A2H3BI50_9AGAR</name>
<feature type="non-terminal residue" evidence="2">
    <location>
        <position position="281"/>
    </location>
</feature>
<keyword evidence="3" id="KW-1185">Reference proteome</keyword>
<evidence type="ECO:0000313" key="3">
    <source>
        <dbReference type="Proteomes" id="UP000218334"/>
    </source>
</evidence>
<dbReference type="InterPro" id="IPR010730">
    <property type="entry name" value="HET"/>
</dbReference>
<dbReference type="Proteomes" id="UP000218334">
    <property type="component" value="Unassembled WGS sequence"/>
</dbReference>
<reference evidence="3" key="1">
    <citation type="journal article" date="2017" name="Nat. Ecol. Evol.">
        <title>Genome expansion and lineage-specific genetic innovations in the forest pathogenic fungi Armillaria.</title>
        <authorList>
            <person name="Sipos G."/>
            <person name="Prasanna A.N."/>
            <person name="Walter M.C."/>
            <person name="O'Connor E."/>
            <person name="Balint B."/>
            <person name="Krizsan K."/>
            <person name="Kiss B."/>
            <person name="Hess J."/>
            <person name="Varga T."/>
            <person name="Slot J."/>
            <person name="Riley R."/>
            <person name="Boka B."/>
            <person name="Rigling D."/>
            <person name="Barry K."/>
            <person name="Lee J."/>
            <person name="Mihaltcheva S."/>
            <person name="LaButti K."/>
            <person name="Lipzen A."/>
            <person name="Waldron R."/>
            <person name="Moloney N.M."/>
            <person name="Sperisen C."/>
            <person name="Kredics L."/>
            <person name="Vagvoelgyi C."/>
            <person name="Patrignani A."/>
            <person name="Fitzpatrick D."/>
            <person name="Nagy I."/>
            <person name="Doyle S."/>
            <person name="Anderson J.B."/>
            <person name="Grigoriev I.V."/>
            <person name="Gueldener U."/>
            <person name="Muensterkoetter M."/>
            <person name="Nagy L.G."/>
        </authorList>
    </citation>
    <scope>NUCLEOTIDE SEQUENCE [LARGE SCALE GENOMIC DNA]</scope>
    <source>
        <strain evidence="3">28-4</strain>
    </source>
</reference>